<feature type="signal peptide" evidence="2">
    <location>
        <begin position="1"/>
        <end position="30"/>
    </location>
</feature>
<name>E8WYY6_GRATM</name>
<organism evidence="5">
    <name type="scientific">Granulicella tundricola (strain ATCC BAA-1859 / DSM 23138 / MP5ACTX9)</name>
    <dbReference type="NCBI Taxonomy" id="1198114"/>
    <lineage>
        <taxon>Bacteria</taxon>
        <taxon>Pseudomonadati</taxon>
        <taxon>Acidobacteriota</taxon>
        <taxon>Terriglobia</taxon>
        <taxon>Terriglobales</taxon>
        <taxon>Acidobacteriaceae</taxon>
        <taxon>Granulicella</taxon>
    </lineage>
</organism>
<dbReference type="AlphaFoldDB" id="E8WYY6"/>
<evidence type="ECO:0000256" key="2">
    <source>
        <dbReference type="SAM" id="SignalP"/>
    </source>
</evidence>
<gene>
    <name evidence="4" type="ordered locus">AciX9_2878</name>
</gene>
<keyword evidence="2" id="KW-0732">Signal</keyword>
<dbReference type="STRING" id="1198114.AciX9_2878"/>
<sequence length="370" mass="37403">MFTRSIATRLMFLCTVAAAPVLFAPAALYAQAPANTSQRGTVKAISGTSITVTTEANSEITVTPADNAKILQLAPGSTDLKSAAPITLTDIAPGDRILISGHAGDAPTSIVAVRVILMKSTDIASLHASQSADWQRRGTGGLVRAIDASTITVAAGAKTLNVNVTPNTTYRRYAGDSVKFEDAKPGTLSDIHTGDQLRVRGAKSEDGSSITAEEIVSGSFENLAGAISAVDQKMGTVTLKDLATKKTVVVTVTPNSVVKHLPEQAAAAYARSHAPGAAVPAGTTPSPEGGGRRAGMDLSQMVGRLPAQSLTEIKAGDAVLIVASRTGSSATAITMLSGVEQLLSAPGAAAPTLSPWSLGGGGAEAGGGPQ</sequence>
<dbReference type="eggNOG" id="COG0250">
    <property type="taxonomic scope" value="Bacteria"/>
</dbReference>
<evidence type="ECO:0000259" key="3">
    <source>
        <dbReference type="Pfam" id="PF18914"/>
    </source>
</evidence>
<keyword evidence="5" id="KW-1185">Reference proteome</keyword>
<dbReference type="RefSeq" id="WP_013581216.1">
    <property type="nucleotide sequence ID" value="NC_015064.1"/>
</dbReference>
<feature type="compositionally biased region" description="Low complexity" evidence="1">
    <location>
        <begin position="274"/>
        <end position="287"/>
    </location>
</feature>
<proteinExistence type="predicted"/>
<reference evidence="5" key="1">
    <citation type="submission" date="2011-01" db="EMBL/GenBank/DDBJ databases">
        <title>Complete sequence of chromosome of Acidobacterium sp. MP5ACTX9.</title>
        <authorList>
            <consortium name="US DOE Joint Genome Institute"/>
            <person name="Lucas S."/>
            <person name="Copeland A."/>
            <person name="Lapidus A."/>
            <person name="Cheng J.-F."/>
            <person name="Goodwin L."/>
            <person name="Pitluck S."/>
            <person name="Teshima H."/>
            <person name="Detter J.C."/>
            <person name="Han C."/>
            <person name="Tapia R."/>
            <person name="Land M."/>
            <person name="Hauser L."/>
            <person name="Kyrpides N."/>
            <person name="Ivanova N."/>
            <person name="Ovchinnikova G."/>
            <person name="Pagani I."/>
            <person name="Rawat S.R."/>
            <person name="Mannisto M."/>
            <person name="Haggblom M.M."/>
            <person name="Woyke T."/>
        </authorList>
    </citation>
    <scope>NUCLEOTIDE SEQUENCE [LARGE SCALE GENOMIC DNA]</scope>
    <source>
        <strain evidence="5">MP5ACTX9</strain>
    </source>
</reference>
<evidence type="ECO:0000256" key="1">
    <source>
        <dbReference type="SAM" id="MobiDB-lite"/>
    </source>
</evidence>
<dbReference type="Pfam" id="PF18914">
    <property type="entry name" value="DUF5666"/>
    <property type="match status" value="1"/>
</dbReference>
<evidence type="ECO:0000313" key="4">
    <source>
        <dbReference type="EMBL" id="ADW69901.1"/>
    </source>
</evidence>
<dbReference type="PaxDb" id="1198114-AciX9_2878"/>
<dbReference type="EMBL" id="CP002480">
    <property type="protein sequence ID" value="ADW69901.1"/>
    <property type="molecule type" value="Genomic_DNA"/>
</dbReference>
<accession>E8WYY6</accession>
<dbReference type="Proteomes" id="UP000000343">
    <property type="component" value="Chromosome"/>
</dbReference>
<dbReference type="KEGG" id="acm:AciX9_2878"/>
<dbReference type="HOGENOM" id="CLU_674020_0_0_0"/>
<evidence type="ECO:0000313" key="5">
    <source>
        <dbReference type="Proteomes" id="UP000000343"/>
    </source>
</evidence>
<feature type="chain" id="PRO_5003233997" description="DUF5666 domain-containing protein" evidence="2">
    <location>
        <begin position="31"/>
        <end position="370"/>
    </location>
</feature>
<feature type="region of interest" description="Disordered" evidence="1">
    <location>
        <begin position="274"/>
        <end position="295"/>
    </location>
</feature>
<dbReference type="InterPro" id="IPR043724">
    <property type="entry name" value="DUF5666"/>
</dbReference>
<feature type="domain" description="DUF5666" evidence="3">
    <location>
        <begin position="141"/>
        <end position="215"/>
    </location>
</feature>
<protein>
    <recommendedName>
        <fullName evidence="3">DUF5666 domain-containing protein</fullName>
    </recommendedName>
</protein>